<feature type="domain" description="SSD" evidence="7">
    <location>
        <begin position="195"/>
        <end position="323"/>
    </location>
</feature>
<dbReference type="RefSeq" id="WP_270879578.1">
    <property type="nucleotide sequence ID" value="NZ_JAQFVF010000025.1"/>
</dbReference>
<name>A0ABW0KE01_9BACL</name>
<protein>
    <submittedName>
        <fullName evidence="8">MMPL family transporter</fullName>
    </submittedName>
</protein>
<feature type="transmembrane region" description="Helical" evidence="6">
    <location>
        <begin position="298"/>
        <end position="323"/>
    </location>
</feature>
<proteinExistence type="predicted"/>
<dbReference type="Proteomes" id="UP001596044">
    <property type="component" value="Unassembled WGS sequence"/>
</dbReference>
<keyword evidence="9" id="KW-1185">Reference proteome</keyword>
<dbReference type="PROSITE" id="PS50156">
    <property type="entry name" value="SSD"/>
    <property type="match status" value="1"/>
</dbReference>
<keyword evidence="2" id="KW-1003">Cell membrane</keyword>
<dbReference type="Pfam" id="PF03176">
    <property type="entry name" value="MMPL"/>
    <property type="match status" value="2"/>
</dbReference>
<evidence type="ECO:0000313" key="9">
    <source>
        <dbReference type="Proteomes" id="UP001596044"/>
    </source>
</evidence>
<reference evidence="9" key="1">
    <citation type="journal article" date="2019" name="Int. J. Syst. Evol. Microbiol.">
        <title>The Global Catalogue of Microorganisms (GCM) 10K type strain sequencing project: providing services to taxonomists for standard genome sequencing and annotation.</title>
        <authorList>
            <consortium name="The Broad Institute Genomics Platform"/>
            <consortium name="The Broad Institute Genome Sequencing Center for Infectious Disease"/>
            <person name="Wu L."/>
            <person name="Ma J."/>
        </authorList>
    </citation>
    <scope>NUCLEOTIDE SEQUENCE [LARGE SCALE GENOMIC DNA]</scope>
    <source>
        <strain evidence="9">KACC 11904</strain>
    </source>
</reference>
<feature type="transmembrane region" description="Helical" evidence="6">
    <location>
        <begin position="598"/>
        <end position="622"/>
    </location>
</feature>
<feature type="transmembrane region" description="Helical" evidence="6">
    <location>
        <begin position="225"/>
        <end position="249"/>
    </location>
</feature>
<keyword evidence="5 6" id="KW-0472">Membrane</keyword>
<evidence type="ECO:0000256" key="2">
    <source>
        <dbReference type="ARBA" id="ARBA00022475"/>
    </source>
</evidence>
<feature type="transmembrane region" description="Helical" evidence="6">
    <location>
        <begin position="568"/>
        <end position="586"/>
    </location>
</feature>
<keyword evidence="4 6" id="KW-1133">Transmembrane helix</keyword>
<feature type="transmembrane region" description="Helical" evidence="6">
    <location>
        <begin position="175"/>
        <end position="205"/>
    </location>
</feature>
<dbReference type="EMBL" id="JBHSMJ010000031">
    <property type="protein sequence ID" value="MFC5451181.1"/>
    <property type="molecule type" value="Genomic_DNA"/>
</dbReference>
<evidence type="ECO:0000256" key="4">
    <source>
        <dbReference type="ARBA" id="ARBA00022989"/>
    </source>
</evidence>
<dbReference type="InterPro" id="IPR000731">
    <property type="entry name" value="SSD"/>
</dbReference>
<feature type="transmembrane region" description="Helical" evidence="6">
    <location>
        <begin position="358"/>
        <end position="374"/>
    </location>
</feature>
<evidence type="ECO:0000256" key="6">
    <source>
        <dbReference type="SAM" id="Phobius"/>
    </source>
</evidence>
<feature type="transmembrane region" description="Helical" evidence="6">
    <location>
        <begin position="675"/>
        <end position="694"/>
    </location>
</feature>
<evidence type="ECO:0000256" key="1">
    <source>
        <dbReference type="ARBA" id="ARBA00004651"/>
    </source>
</evidence>
<gene>
    <name evidence="8" type="ORF">ACFPOG_23380</name>
</gene>
<evidence type="ECO:0000259" key="7">
    <source>
        <dbReference type="PROSITE" id="PS50156"/>
    </source>
</evidence>
<keyword evidence="3 6" id="KW-0812">Transmembrane</keyword>
<dbReference type="Gene3D" id="1.20.1640.10">
    <property type="entry name" value="Multidrug efflux transporter AcrB transmembrane domain"/>
    <property type="match status" value="2"/>
</dbReference>
<organism evidence="8 9">
    <name type="scientific">Paenibacillus aestuarii</name>
    <dbReference type="NCBI Taxonomy" id="516965"/>
    <lineage>
        <taxon>Bacteria</taxon>
        <taxon>Bacillati</taxon>
        <taxon>Bacillota</taxon>
        <taxon>Bacilli</taxon>
        <taxon>Bacillales</taxon>
        <taxon>Paenibacillaceae</taxon>
        <taxon>Paenibacillus</taxon>
    </lineage>
</organism>
<evidence type="ECO:0000256" key="3">
    <source>
        <dbReference type="ARBA" id="ARBA00022692"/>
    </source>
</evidence>
<feature type="transmembrane region" description="Helical" evidence="6">
    <location>
        <begin position="649"/>
        <end position="669"/>
    </location>
</feature>
<accession>A0ABW0KE01</accession>
<dbReference type="SUPFAM" id="SSF82866">
    <property type="entry name" value="Multidrug efflux transporter AcrB transmembrane domain"/>
    <property type="match status" value="2"/>
</dbReference>
<feature type="transmembrane region" description="Helical" evidence="6">
    <location>
        <begin position="535"/>
        <end position="556"/>
    </location>
</feature>
<dbReference type="PANTHER" id="PTHR33406:SF13">
    <property type="entry name" value="MEMBRANE PROTEIN YDFJ"/>
    <property type="match status" value="1"/>
</dbReference>
<feature type="transmembrane region" description="Helical" evidence="6">
    <location>
        <begin position="261"/>
        <end position="292"/>
    </location>
</feature>
<comment type="caution">
    <text evidence="8">The sequence shown here is derived from an EMBL/GenBank/DDBJ whole genome shotgun (WGS) entry which is preliminary data.</text>
</comment>
<comment type="subcellular location">
    <subcellularLocation>
        <location evidence="1">Cell membrane</location>
        <topology evidence="1">Multi-pass membrane protein</topology>
    </subcellularLocation>
</comment>
<evidence type="ECO:0000313" key="8">
    <source>
        <dbReference type="EMBL" id="MFC5451181.1"/>
    </source>
</evidence>
<dbReference type="PANTHER" id="PTHR33406">
    <property type="entry name" value="MEMBRANE PROTEIN MJ1562-RELATED"/>
    <property type="match status" value="1"/>
</dbReference>
<dbReference type="InterPro" id="IPR004869">
    <property type="entry name" value="MMPL_dom"/>
</dbReference>
<sequence>MNFHKLAYLSIRYPKVIILIWTLFLIVFGYLAPKFPATLKDHGLYPDGAYASVQQILSSDFHIPKDPVILVFEKNKHVTLEQFQQFIQQTILQLQIIEGISEIVSPLQRKEMLAGNFAYAMFALDNHIQDMKSTLAEIQRSFPIAKAITVNITGKPVVQVDVNRASQHDLRQAEWIGVTAAFIILWFAFGGIVSAMVPIVIGLVGVTGTMGIMYGIGSKIELSNFVLNVIPMVGLALSIDFALMIVSRFREELVHKPPEQALLITLCTAGRAVLFSAISVFLGLMGILFIPLPMFSSIALGAMTILIVSVLLALTLVPALLFVMRRAIRSENKSFDIFTKRGWWNCASQYVMRRPARMGLLATCLLICCLLPLNKMELAIPDATSLPQGYNSRLAFETYQNQFGSPMNADVYLIAQVNADNMNKEEWFKVHTLIQKLESDPNVQKVDSVFSSLHLSPEQLYVLYQNPAIKAKYVPILQQFIQKNHMLLHITLKGTTASKHVMSWLRNWGNQGESSEISFLLGGEAKYQQEVFDAIFQHITAVLLFILVSNYVVLFMAFQSILIPLKTIVMNLLSLGASFGILTWTFEGGHFGIEPTSIAIMIPVFIFGLVFGISMDYGVFLVSRIFEVYQKTQDNGYAVRVGLASIRKIINAAAAIMIAVTVPFAFGEVAGVKQLGIGIAAAVFIDATIIRMILVPSLMKMLGKWNWWAPAILKR</sequence>
<dbReference type="InterPro" id="IPR050545">
    <property type="entry name" value="Mycobact_MmpL"/>
</dbReference>
<evidence type="ECO:0000256" key="5">
    <source>
        <dbReference type="ARBA" id="ARBA00023136"/>
    </source>
</evidence>
<feature type="transmembrane region" description="Helical" evidence="6">
    <location>
        <begin position="12"/>
        <end position="32"/>
    </location>
</feature>